<reference evidence="10" key="1">
    <citation type="submission" date="2018-02" db="EMBL/GenBank/DDBJ databases">
        <authorList>
            <person name="Cohen D.B."/>
            <person name="Kent A.D."/>
        </authorList>
    </citation>
    <scope>NUCLEOTIDE SEQUENCE</scope>
</reference>
<dbReference type="AlphaFoldDB" id="A0A2N9F6W0"/>
<dbReference type="Pfam" id="PF08488">
    <property type="entry name" value="WAK"/>
    <property type="match status" value="1"/>
</dbReference>
<keyword evidence="2" id="KW-0723">Serine/threonine-protein kinase</keyword>
<dbReference type="GO" id="GO:0004674">
    <property type="term" value="F:protein serine/threonine kinase activity"/>
    <property type="evidence" value="ECO:0007669"/>
    <property type="project" value="UniProtKB-KW"/>
</dbReference>
<feature type="domain" description="Wall-associated receptor kinase" evidence="8">
    <location>
        <begin position="171"/>
        <end position="241"/>
    </location>
</feature>
<dbReference type="InterPro" id="IPR013695">
    <property type="entry name" value="WAK"/>
</dbReference>
<evidence type="ECO:0000313" key="10">
    <source>
        <dbReference type="EMBL" id="SPC82892.1"/>
    </source>
</evidence>
<dbReference type="PANTHER" id="PTHR33491">
    <property type="entry name" value="OSJNBA0016N04.9 PROTEIN"/>
    <property type="match status" value="1"/>
</dbReference>
<dbReference type="GO" id="GO:0016020">
    <property type="term" value="C:membrane"/>
    <property type="evidence" value="ECO:0007669"/>
    <property type="project" value="UniProtKB-SubCell"/>
</dbReference>
<evidence type="ECO:0000256" key="7">
    <source>
        <dbReference type="SAM" id="SignalP"/>
    </source>
</evidence>
<feature type="signal peptide" evidence="7">
    <location>
        <begin position="1"/>
        <end position="22"/>
    </location>
</feature>
<accession>A0A2N9F6W0</accession>
<evidence type="ECO:0000259" key="8">
    <source>
        <dbReference type="Pfam" id="PF08488"/>
    </source>
</evidence>
<keyword evidence="5" id="KW-1015">Disulfide bond</keyword>
<protein>
    <recommendedName>
        <fullName evidence="11">Wall-associated receptor kinase galacturonan-binding domain-containing protein</fullName>
    </recommendedName>
</protein>
<feature type="chain" id="PRO_5014828563" description="Wall-associated receptor kinase galacturonan-binding domain-containing protein" evidence="7">
    <location>
        <begin position="23"/>
        <end position="298"/>
    </location>
</feature>
<gene>
    <name evidence="10" type="ORF">FSB_LOCUS10774</name>
</gene>
<evidence type="ECO:0000256" key="4">
    <source>
        <dbReference type="ARBA" id="ARBA00022729"/>
    </source>
</evidence>
<feature type="domain" description="Wall-associated receptor kinase galacturonan-binding" evidence="9">
    <location>
        <begin position="31"/>
        <end position="86"/>
    </location>
</feature>
<name>A0A2N9F6W0_FAGSY</name>
<evidence type="ECO:0000256" key="3">
    <source>
        <dbReference type="ARBA" id="ARBA00022679"/>
    </source>
</evidence>
<evidence type="ECO:0000256" key="5">
    <source>
        <dbReference type="ARBA" id="ARBA00023157"/>
    </source>
</evidence>
<dbReference type="EMBL" id="OIVN01000606">
    <property type="protein sequence ID" value="SPC82892.1"/>
    <property type="molecule type" value="Genomic_DNA"/>
</dbReference>
<evidence type="ECO:0000256" key="6">
    <source>
        <dbReference type="ARBA" id="ARBA00023180"/>
    </source>
</evidence>
<evidence type="ECO:0000259" key="9">
    <source>
        <dbReference type="Pfam" id="PF13947"/>
    </source>
</evidence>
<proteinExistence type="predicted"/>
<evidence type="ECO:0008006" key="11">
    <source>
        <dbReference type="Google" id="ProtNLM"/>
    </source>
</evidence>
<organism evidence="10">
    <name type="scientific">Fagus sylvatica</name>
    <name type="common">Beechnut</name>
    <dbReference type="NCBI Taxonomy" id="28930"/>
    <lineage>
        <taxon>Eukaryota</taxon>
        <taxon>Viridiplantae</taxon>
        <taxon>Streptophyta</taxon>
        <taxon>Embryophyta</taxon>
        <taxon>Tracheophyta</taxon>
        <taxon>Spermatophyta</taxon>
        <taxon>Magnoliopsida</taxon>
        <taxon>eudicotyledons</taxon>
        <taxon>Gunneridae</taxon>
        <taxon>Pentapetalae</taxon>
        <taxon>rosids</taxon>
        <taxon>fabids</taxon>
        <taxon>Fagales</taxon>
        <taxon>Fagaceae</taxon>
        <taxon>Fagus</taxon>
    </lineage>
</organism>
<sequence>MGVKLVMRITSLLLLTYGLAEAKAPIAKPGCPTDCGNVSIPYPFGTRRGCYMNQSFEIVCNGTGSSTKAFLPSFYMMEVLTISISDPDYIIYEPGVIRVNMPIISSSNCNVSRSRSGGVDMTGSPFFLSSYRNTFISVGCNNMALMTGIDPMVVVGCISDCNNKSMTDKEVKCSGFNCCQTTVPIGIQVLNVDFKRIDESKASEECKYAFLADRQWLESNNTDPSYDVQHLEYVPVFLEWTASPNFSNMESSTELRRRNAFWYYTSYGVRFYSCLRGYEGNPYLPTGCQGKLKFKYHK</sequence>
<keyword evidence="4 7" id="KW-0732">Signal</keyword>
<dbReference type="GO" id="GO:0030247">
    <property type="term" value="F:polysaccharide binding"/>
    <property type="evidence" value="ECO:0007669"/>
    <property type="project" value="InterPro"/>
</dbReference>
<dbReference type="InterPro" id="IPR025287">
    <property type="entry name" value="WAK_GUB"/>
</dbReference>
<evidence type="ECO:0000256" key="2">
    <source>
        <dbReference type="ARBA" id="ARBA00022527"/>
    </source>
</evidence>
<evidence type="ECO:0000256" key="1">
    <source>
        <dbReference type="ARBA" id="ARBA00004479"/>
    </source>
</evidence>
<keyword evidence="6" id="KW-0325">Glycoprotein</keyword>
<keyword evidence="2" id="KW-0418">Kinase</keyword>
<dbReference type="Pfam" id="PF13947">
    <property type="entry name" value="GUB_WAK_bind"/>
    <property type="match status" value="1"/>
</dbReference>
<keyword evidence="3" id="KW-0808">Transferase</keyword>
<comment type="subcellular location">
    <subcellularLocation>
        <location evidence="1">Membrane</location>
        <topology evidence="1">Single-pass type I membrane protein</topology>
    </subcellularLocation>
</comment>